<gene>
    <name evidence="1" type="ORF">SAMN06265182_1190</name>
</gene>
<dbReference type="Proteomes" id="UP000219036">
    <property type="component" value="Unassembled WGS sequence"/>
</dbReference>
<keyword evidence="2" id="KW-1185">Reference proteome</keyword>
<protein>
    <submittedName>
        <fullName evidence="1">Uncharacterized protein</fullName>
    </submittedName>
</protein>
<name>A0A285NF82_9AQUI</name>
<dbReference type="AlphaFoldDB" id="A0A285NF82"/>
<evidence type="ECO:0000313" key="2">
    <source>
        <dbReference type="Proteomes" id="UP000219036"/>
    </source>
</evidence>
<proteinExistence type="predicted"/>
<dbReference type="EMBL" id="OBEI01000004">
    <property type="protein sequence ID" value="SNZ08162.1"/>
    <property type="molecule type" value="Genomic_DNA"/>
</dbReference>
<accession>A0A285NF82</accession>
<evidence type="ECO:0000313" key="1">
    <source>
        <dbReference type="EMBL" id="SNZ08162.1"/>
    </source>
</evidence>
<organism evidence="1 2">
    <name type="scientific">Persephonella hydrogeniphila</name>
    <dbReference type="NCBI Taxonomy" id="198703"/>
    <lineage>
        <taxon>Bacteria</taxon>
        <taxon>Pseudomonadati</taxon>
        <taxon>Aquificota</taxon>
        <taxon>Aquificia</taxon>
        <taxon>Aquificales</taxon>
        <taxon>Hydrogenothermaceae</taxon>
        <taxon>Persephonella</taxon>
    </lineage>
</organism>
<reference evidence="2" key="1">
    <citation type="submission" date="2017-09" db="EMBL/GenBank/DDBJ databases">
        <authorList>
            <person name="Varghese N."/>
            <person name="Submissions S."/>
        </authorList>
    </citation>
    <scope>NUCLEOTIDE SEQUENCE [LARGE SCALE GENOMIC DNA]</scope>
    <source>
        <strain evidence="2">DSM 15103</strain>
    </source>
</reference>
<sequence length="386" mass="46149">MNLDYINYLKSLLLSKNYRELLKEIEDADRSVLNIFLKNAELSKYIYDNAEVIFGDFLQKYYLIKNRIYVNKTLSKILNEENGKYINVYYFSNKYGYIPTINSHHSFLLRSYLFYRVKKWLIPFPENKAIFFEKKIDIPLHSFSTLVDIFTNIKLFDFKECIFVPFNKEKREMFKKIDIFSWDVFVGICNLYLAGKTEIKIADFYRFLKGKSTKPTSINQLNPLRRRLKILSEDVKTKIDNKNIQLLDKSNITSKFSSYFLIPYEFFTVDPKFKIQKKIAYYLLFITQVKYIRKDKKTIKIGSILTGTGLNTEEIYKKRGFFYIEEKFWNAYELIEKFTEIKINTKYSCIETFIDAPLMLKPTKEYIKFIHKCINGENSSYNPSKI</sequence>